<dbReference type="InterPro" id="IPR004358">
    <property type="entry name" value="Sig_transdc_His_kin-like_C"/>
</dbReference>
<protein>
    <recommendedName>
        <fullName evidence="3">histidine kinase</fullName>
        <ecNumber evidence="3">2.7.13.3</ecNumber>
    </recommendedName>
</protein>
<keyword evidence="8 11" id="KW-1133">Transmembrane helix</keyword>
<feature type="transmembrane region" description="Helical" evidence="11">
    <location>
        <begin position="65"/>
        <end position="85"/>
    </location>
</feature>
<sequence>MNRIPLRIRLTAIFAAVMALVLAGAGYLTLSRFRESQSEYGPVTGIARQAQQEALDDLVRELLTALPLVFVLATIGAYLLAAAALRPVERMRTQAAAVTEDTPGYRLDVPPSRDEIARLATTLNDMLTRLQTALDHERLFVADASHELRTPLSLLRTEIELALRHPRDAAELRAALVSAHEETERLVQLSEDLLLLARTDRCDTTPAGSAVPDLARLLHRVAARLRNGSPATAVTVGCPAELTAAVPHDRLERAVTNLIHNAQQHGRGPVEVTARPYEKPAHEMAAHEGQVRVEVRDHGPGFPPDFLPHAFDRFTQADRSRATTGTGLGLAITAAIARAAGGDYGAYNHPDGGAVVWITLPALPHPPRAA</sequence>
<dbReference type="EC" id="2.7.13.3" evidence="3"/>
<keyword evidence="10 11" id="KW-0472">Membrane</keyword>
<keyword evidence="7" id="KW-0418">Kinase</keyword>
<dbReference type="CDD" id="cd00075">
    <property type="entry name" value="HATPase"/>
    <property type="match status" value="1"/>
</dbReference>
<dbReference type="SMART" id="SM00388">
    <property type="entry name" value="HisKA"/>
    <property type="match status" value="1"/>
</dbReference>
<dbReference type="CDD" id="cd06225">
    <property type="entry name" value="HAMP"/>
    <property type="match status" value="1"/>
</dbReference>
<dbReference type="CDD" id="cd00082">
    <property type="entry name" value="HisKA"/>
    <property type="match status" value="1"/>
</dbReference>
<accession>A0ABQ2VIX2</accession>
<dbReference type="InterPro" id="IPR005467">
    <property type="entry name" value="His_kinase_dom"/>
</dbReference>
<comment type="subcellular location">
    <subcellularLocation>
        <location evidence="2">Cell membrane</location>
    </subcellularLocation>
</comment>
<dbReference type="Gene3D" id="3.30.565.10">
    <property type="entry name" value="Histidine kinase-like ATPase, C-terminal domain"/>
    <property type="match status" value="1"/>
</dbReference>
<dbReference type="RefSeq" id="WP_189304855.1">
    <property type="nucleotide sequence ID" value="NZ_BMRP01000025.1"/>
</dbReference>
<dbReference type="Proteomes" id="UP000654471">
    <property type="component" value="Unassembled WGS sequence"/>
</dbReference>
<evidence type="ECO:0000259" key="12">
    <source>
        <dbReference type="PROSITE" id="PS50109"/>
    </source>
</evidence>
<dbReference type="SUPFAM" id="SSF158472">
    <property type="entry name" value="HAMP domain-like"/>
    <property type="match status" value="1"/>
</dbReference>
<dbReference type="PANTHER" id="PTHR45436">
    <property type="entry name" value="SENSOR HISTIDINE KINASE YKOH"/>
    <property type="match status" value="1"/>
</dbReference>
<evidence type="ECO:0000256" key="3">
    <source>
        <dbReference type="ARBA" id="ARBA00012438"/>
    </source>
</evidence>
<dbReference type="Pfam" id="PF00512">
    <property type="entry name" value="HisKA"/>
    <property type="match status" value="1"/>
</dbReference>
<evidence type="ECO:0000313" key="14">
    <source>
        <dbReference type="EMBL" id="GGU84341.1"/>
    </source>
</evidence>
<dbReference type="PROSITE" id="PS50885">
    <property type="entry name" value="HAMP"/>
    <property type="match status" value="1"/>
</dbReference>
<evidence type="ECO:0000256" key="7">
    <source>
        <dbReference type="ARBA" id="ARBA00022777"/>
    </source>
</evidence>
<evidence type="ECO:0000256" key="9">
    <source>
        <dbReference type="ARBA" id="ARBA00023012"/>
    </source>
</evidence>
<keyword evidence="5" id="KW-0808">Transferase</keyword>
<dbReference type="PANTHER" id="PTHR45436:SF5">
    <property type="entry name" value="SENSOR HISTIDINE KINASE TRCS"/>
    <property type="match status" value="1"/>
</dbReference>
<evidence type="ECO:0000256" key="11">
    <source>
        <dbReference type="SAM" id="Phobius"/>
    </source>
</evidence>
<dbReference type="Gene3D" id="1.10.287.130">
    <property type="match status" value="1"/>
</dbReference>
<dbReference type="SUPFAM" id="SSF47384">
    <property type="entry name" value="Homodimeric domain of signal transducing histidine kinase"/>
    <property type="match status" value="1"/>
</dbReference>
<evidence type="ECO:0000259" key="13">
    <source>
        <dbReference type="PROSITE" id="PS50885"/>
    </source>
</evidence>
<dbReference type="InterPro" id="IPR003660">
    <property type="entry name" value="HAMP_dom"/>
</dbReference>
<evidence type="ECO:0000256" key="5">
    <source>
        <dbReference type="ARBA" id="ARBA00022679"/>
    </source>
</evidence>
<dbReference type="PRINTS" id="PR00344">
    <property type="entry name" value="BCTRLSENSOR"/>
</dbReference>
<evidence type="ECO:0000256" key="8">
    <source>
        <dbReference type="ARBA" id="ARBA00022989"/>
    </source>
</evidence>
<evidence type="ECO:0000256" key="1">
    <source>
        <dbReference type="ARBA" id="ARBA00000085"/>
    </source>
</evidence>
<evidence type="ECO:0000256" key="6">
    <source>
        <dbReference type="ARBA" id="ARBA00022692"/>
    </source>
</evidence>
<comment type="caution">
    <text evidence="14">The sequence shown here is derived from an EMBL/GenBank/DDBJ whole genome shotgun (WGS) entry which is preliminary data.</text>
</comment>
<evidence type="ECO:0000256" key="10">
    <source>
        <dbReference type="ARBA" id="ARBA00023136"/>
    </source>
</evidence>
<dbReference type="InterPro" id="IPR050428">
    <property type="entry name" value="TCS_sensor_his_kinase"/>
</dbReference>
<dbReference type="Pfam" id="PF02518">
    <property type="entry name" value="HATPase_c"/>
    <property type="match status" value="1"/>
</dbReference>
<dbReference type="EMBL" id="BMRP01000025">
    <property type="protein sequence ID" value="GGU84341.1"/>
    <property type="molecule type" value="Genomic_DNA"/>
</dbReference>
<dbReference type="InterPro" id="IPR003594">
    <property type="entry name" value="HATPase_dom"/>
</dbReference>
<feature type="transmembrane region" description="Helical" evidence="11">
    <location>
        <begin position="12"/>
        <end position="30"/>
    </location>
</feature>
<feature type="domain" description="HAMP" evidence="13">
    <location>
        <begin position="82"/>
        <end position="135"/>
    </location>
</feature>
<dbReference type="InterPro" id="IPR036097">
    <property type="entry name" value="HisK_dim/P_sf"/>
</dbReference>
<gene>
    <name evidence="14" type="ORF">GCM10010211_57860</name>
</gene>
<dbReference type="Gene3D" id="6.10.340.10">
    <property type="match status" value="1"/>
</dbReference>
<dbReference type="SMART" id="SM00304">
    <property type="entry name" value="HAMP"/>
    <property type="match status" value="1"/>
</dbReference>
<keyword evidence="6 11" id="KW-0812">Transmembrane</keyword>
<dbReference type="SMART" id="SM00387">
    <property type="entry name" value="HATPase_c"/>
    <property type="match status" value="1"/>
</dbReference>
<reference evidence="15" key="1">
    <citation type="journal article" date="2019" name="Int. J. Syst. Evol. Microbiol.">
        <title>The Global Catalogue of Microorganisms (GCM) 10K type strain sequencing project: providing services to taxonomists for standard genome sequencing and annotation.</title>
        <authorList>
            <consortium name="The Broad Institute Genomics Platform"/>
            <consortium name="The Broad Institute Genome Sequencing Center for Infectious Disease"/>
            <person name="Wu L."/>
            <person name="Ma J."/>
        </authorList>
    </citation>
    <scope>NUCLEOTIDE SEQUENCE [LARGE SCALE GENOMIC DNA]</scope>
    <source>
        <strain evidence="15">JCM 3399</strain>
    </source>
</reference>
<comment type="catalytic activity">
    <reaction evidence="1">
        <text>ATP + protein L-histidine = ADP + protein N-phospho-L-histidine.</text>
        <dbReference type="EC" id="2.7.13.3"/>
    </reaction>
</comment>
<evidence type="ECO:0000256" key="4">
    <source>
        <dbReference type="ARBA" id="ARBA00022553"/>
    </source>
</evidence>
<feature type="domain" description="Histidine kinase" evidence="12">
    <location>
        <begin position="143"/>
        <end position="364"/>
    </location>
</feature>
<organism evidence="14 15">
    <name type="scientific">Streptomyces albospinus</name>
    <dbReference type="NCBI Taxonomy" id="285515"/>
    <lineage>
        <taxon>Bacteria</taxon>
        <taxon>Bacillati</taxon>
        <taxon>Actinomycetota</taxon>
        <taxon>Actinomycetes</taxon>
        <taxon>Kitasatosporales</taxon>
        <taxon>Streptomycetaceae</taxon>
        <taxon>Streptomyces</taxon>
    </lineage>
</organism>
<dbReference type="PROSITE" id="PS50109">
    <property type="entry name" value="HIS_KIN"/>
    <property type="match status" value="1"/>
</dbReference>
<name>A0ABQ2VIX2_9ACTN</name>
<dbReference type="Pfam" id="PF00672">
    <property type="entry name" value="HAMP"/>
    <property type="match status" value="1"/>
</dbReference>
<keyword evidence="4" id="KW-0597">Phosphoprotein</keyword>
<proteinExistence type="predicted"/>
<evidence type="ECO:0000313" key="15">
    <source>
        <dbReference type="Proteomes" id="UP000654471"/>
    </source>
</evidence>
<dbReference type="InterPro" id="IPR036890">
    <property type="entry name" value="HATPase_C_sf"/>
</dbReference>
<keyword evidence="9" id="KW-0902">Two-component regulatory system</keyword>
<keyword evidence="15" id="KW-1185">Reference proteome</keyword>
<dbReference type="InterPro" id="IPR003661">
    <property type="entry name" value="HisK_dim/P_dom"/>
</dbReference>
<dbReference type="SUPFAM" id="SSF55874">
    <property type="entry name" value="ATPase domain of HSP90 chaperone/DNA topoisomerase II/histidine kinase"/>
    <property type="match status" value="1"/>
</dbReference>
<evidence type="ECO:0000256" key="2">
    <source>
        <dbReference type="ARBA" id="ARBA00004236"/>
    </source>
</evidence>